<keyword evidence="5" id="KW-1185">Reference proteome</keyword>
<dbReference type="InterPro" id="IPR007049">
    <property type="entry name" value="Carb-sel_porin_OprB"/>
</dbReference>
<dbReference type="GO" id="GO:0008643">
    <property type="term" value="P:carbohydrate transport"/>
    <property type="evidence" value="ECO:0007669"/>
    <property type="project" value="InterPro"/>
</dbReference>
<proteinExistence type="inferred from homology"/>
<feature type="signal peptide" evidence="2">
    <location>
        <begin position="1"/>
        <end position="28"/>
    </location>
</feature>
<organism evidence="4 5">
    <name type="scientific">Hyella patelloides LEGE 07179</name>
    <dbReference type="NCBI Taxonomy" id="945734"/>
    <lineage>
        <taxon>Bacteria</taxon>
        <taxon>Bacillati</taxon>
        <taxon>Cyanobacteriota</taxon>
        <taxon>Cyanophyceae</taxon>
        <taxon>Pleurocapsales</taxon>
        <taxon>Hyellaceae</taxon>
        <taxon>Hyella</taxon>
    </lineage>
</organism>
<dbReference type="InterPro" id="IPR018247">
    <property type="entry name" value="EF_Hand_1_Ca_BS"/>
</dbReference>
<dbReference type="EMBL" id="CAACVJ010000053">
    <property type="protein sequence ID" value="VEP12381.1"/>
    <property type="molecule type" value="Genomic_DNA"/>
</dbReference>
<dbReference type="PANTHER" id="PTHR43308">
    <property type="entry name" value="OUTER MEMBRANE PROTEIN ALPHA-RELATED"/>
    <property type="match status" value="1"/>
</dbReference>
<protein>
    <recommendedName>
        <fullName evidence="3">SLH domain-containing protein</fullName>
    </recommendedName>
</protein>
<sequence>MSKLFWRALESVPAVAVTSLLTANMTLAETAPSVEANSVDNSLEQINRYQSSGNDSMSQVTNVNQLRDVSPADWSYEALRSLVDRYGCIAGFPNQTYRGTQSLSRYEFAAGLNSCLNQIERLIASSEAVVREDIDTINRLTQEFEAELATIGGRIDSLESRTAFLEDNQFSTTTKLKGEAIFSIADTFGDEEGEEDNDPTQTTLSNRVRLNFDSSFYGEDRLRIRLEAGNIPGFDDFTGFDSTRLGYDANNDNNIELSDLHYRFPLFNDRVTGYVGTAGLDIDDIFYVANPMLEESGTGALSRFSRRNPITLRGVEGAGVGASADFGEKLTVSGLYLAGDGAADPSDGEGLFNGSFSAGAQVKYSLLESLDVALTYVYEYQTEDSVNLTGSTASDLAREPFGETATRAHQVGLGANYQLGERFVIAGFGGGSFANEAGEGDGEAILYTASVNFSVLDIGKEGAVFSVAGGIPPQLVKNEGGEEDEDTSFLIEALYKYPLNDNILITPGAYVVLNPDGDSDNDTQIVGVIRTTFQF</sequence>
<evidence type="ECO:0000256" key="2">
    <source>
        <dbReference type="RuleBase" id="RU363072"/>
    </source>
</evidence>
<dbReference type="OrthoDB" id="541604at2"/>
<dbReference type="InterPro" id="IPR047684">
    <property type="entry name" value="Por_som-like"/>
</dbReference>
<reference evidence="4 5" key="1">
    <citation type="submission" date="2019-01" db="EMBL/GenBank/DDBJ databases">
        <authorList>
            <person name="Brito A."/>
        </authorList>
    </citation>
    <scope>NUCLEOTIDE SEQUENCE [LARGE SCALE GENOMIC DNA]</scope>
    <source>
        <strain evidence="4">1</strain>
    </source>
</reference>
<dbReference type="NCBIfam" id="NF033921">
    <property type="entry name" value="por_somb"/>
    <property type="match status" value="1"/>
</dbReference>
<dbReference type="PROSITE" id="PS00018">
    <property type="entry name" value="EF_HAND_1"/>
    <property type="match status" value="1"/>
</dbReference>
<feature type="domain" description="SLH" evidence="3">
    <location>
        <begin position="62"/>
        <end position="126"/>
    </location>
</feature>
<gene>
    <name evidence="4" type="ORF">H1P_1460016</name>
</gene>
<evidence type="ECO:0000313" key="4">
    <source>
        <dbReference type="EMBL" id="VEP12381.1"/>
    </source>
</evidence>
<dbReference type="InterPro" id="IPR001119">
    <property type="entry name" value="SLH_dom"/>
</dbReference>
<dbReference type="SUPFAM" id="SSF56935">
    <property type="entry name" value="Porins"/>
    <property type="match status" value="1"/>
</dbReference>
<dbReference type="Gene3D" id="2.40.160.180">
    <property type="entry name" value="Carbohydrate-selective porin OprB"/>
    <property type="match status" value="1"/>
</dbReference>
<accession>A0A563VLT7</accession>
<dbReference type="PROSITE" id="PS51272">
    <property type="entry name" value="SLH"/>
    <property type="match status" value="1"/>
</dbReference>
<dbReference type="GO" id="GO:0016020">
    <property type="term" value="C:membrane"/>
    <property type="evidence" value="ECO:0007669"/>
    <property type="project" value="InterPro"/>
</dbReference>
<dbReference type="GO" id="GO:0015288">
    <property type="term" value="F:porin activity"/>
    <property type="evidence" value="ECO:0007669"/>
    <property type="project" value="InterPro"/>
</dbReference>
<dbReference type="RefSeq" id="WP_144870354.1">
    <property type="nucleotide sequence ID" value="NZ_LR213897.1"/>
</dbReference>
<dbReference type="InterPro" id="IPR051465">
    <property type="entry name" value="Cell_Envelope_Struct_Comp"/>
</dbReference>
<comment type="similarity">
    <text evidence="1 2">Belongs to the OprB family.</text>
</comment>
<evidence type="ECO:0000313" key="5">
    <source>
        <dbReference type="Proteomes" id="UP000320055"/>
    </source>
</evidence>
<dbReference type="Pfam" id="PF04966">
    <property type="entry name" value="OprB"/>
    <property type="match status" value="1"/>
</dbReference>
<keyword evidence="2" id="KW-0732">Signal</keyword>
<dbReference type="InterPro" id="IPR038673">
    <property type="entry name" value="OprB_sf"/>
</dbReference>
<dbReference type="PANTHER" id="PTHR43308:SF1">
    <property type="entry name" value="OUTER MEMBRANE PROTEIN ALPHA"/>
    <property type="match status" value="1"/>
</dbReference>
<evidence type="ECO:0000256" key="1">
    <source>
        <dbReference type="ARBA" id="ARBA00008769"/>
    </source>
</evidence>
<dbReference type="Proteomes" id="UP000320055">
    <property type="component" value="Unassembled WGS sequence"/>
</dbReference>
<evidence type="ECO:0000259" key="3">
    <source>
        <dbReference type="PROSITE" id="PS51272"/>
    </source>
</evidence>
<name>A0A563VLT7_9CYAN</name>
<dbReference type="AlphaFoldDB" id="A0A563VLT7"/>
<feature type="chain" id="PRO_5022249074" description="SLH domain-containing protein" evidence="2">
    <location>
        <begin position="29"/>
        <end position="535"/>
    </location>
</feature>